<dbReference type="GO" id="GO:0015288">
    <property type="term" value="F:porin activity"/>
    <property type="evidence" value="ECO:0007669"/>
    <property type="project" value="TreeGrafter"/>
</dbReference>
<dbReference type="GO" id="GO:0015562">
    <property type="term" value="F:efflux transmembrane transporter activity"/>
    <property type="evidence" value="ECO:0007669"/>
    <property type="project" value="InterPro"/>
</dbReference>
<dbReference type="NCBIfam" id="TIGR01844">
    <property type="entry name" value="type_I_sec_TolC"/>
    <property type="match status" value="1"/>
</dbReference>
<dbReference type="GO" id="GO:1990281">
    <property type="term" value="C:efflux pump complex"/>
    <property type="evidence" value="ECO:0007669"/>
    <property type="project" value="TreeGrafter"/>
</dbReference>
<evidence type="ECO:0000256" key="6">
    <source>
        <dbReference type="ARBA" id="ARBA00023136"/>
    </source>
</evidence>
<comment type="similarity">
    <text evidence="2">Belongs to the outer membrane factor (OMF) (TC 1.B.17) family.</text>
</comment>
<comment type="subcellular location">
    <subcellularLocation>
        <location evidence="1">Cell outer membrane</location>
    </subcellularLocation>
</comment>
<evidence type="ECO:0000256" key="5">
    <source>
        <dbReference type="ARBA" id="ARBA00022692"/>
    </source>
</evidence>
<dbReference type="PANTHER" id="PTHR30026">
    <property type="entry name" value="OUTER MEMBRANE PROTEIN TOLC"/>
    <property type="match status" value="1"/>
</dbReference>
<dbReference type="PANTHER" id="PTHR30026:SF20">
    <property type="entry name" value="OUTER MEMBRANE PROTEIN TOLC"/>
    <property type="match status" value="1"/>
</dbReference>
<dbReference type="AlphaFoldDB" id="A0A7V8JQ99"/>
<reference evidence="9" key="1">
    <citation type="journal article" date="2020" name="MBio">
        <title>Horizontal gene transfer to a defensive symbiont with a reduced genome amongst a multipartite beetle microbiome.</title>
        <authorList>
            <person name="Waterworth S.C."/>
            <person name="Florez L.V."/>
            <person name="Rees E.R."/>
            <person name="Hertweck C."/>
            <person name="Kaltenpoth M."/>
            <person name="Kwan J.C."/>
        </authorList>
    </citation>
    <scope>NUCLEOTIDE SEQUENCE [LARGE SCALE GENOMIC DNA]</scope>
</reference>
<dbReference type="SUPFAM" id="SSF56954">
    <property type="entry name" value="Outer membrane efflux proteins (OEP)"/>
    <property type="match status" value="1"/>
</dbReference>
<protein>
    <submittedName>
        <fullName evidence="8">Outer membrane protein TolC</fullName>
    </submittedName>
</protein>
<dbReference type="Gene3D" id="1.20.1600.10">
    <property type="entry name" value="Outer membrane efflux proteins (OEP)"/>
    <property type="match status" value="1"/>
</dbReference>
<dbReference type="Pfam" id="PF02321">
    <property type="entry name" value="OEP"/>
    <property type="match status" value="2"/>
</dbReference>
<comment type="caution">
    <text evidence="8">The sequence shown here is derived from an EMBL/GenBank/DDBJ whole genome shotgun (WGS) entry which is preliminary data.</text>
</comment>
<name>A0A7V8JQ99_9BURK</name>
<evidence type="ECO:0000256" key="1">
    <source>
        <dbReference type="ARBA" id="ARBA00004442"/>
    </source>
</evidence>
<keyword evidence="3" id="KW-0813">Transport</keyword>
<dbReference type="InterPro" id="IPR051906">
    <property type="entry name" value="TolC-like"/>
</dbReference>
<keyword evidence="4" id="KW-1134">Transmembrane beta strand</keyword>
<dbReference type="EMBL" id="WNDQ01000028">
    <property type="protein sequence ID" value="KAF1020938.1"/>
    <property type="molecule type" value="Genomic_DNA"/>
</dbReference>
<organism evidence="8 9">
    <name type="scientific">Paracidovorax wautersii</name>
    <dbReference type="NCBI Taxonomy" id="1177982"/>
    <lineage>
        <taxon>Bacteria</taxon>
        <taxon>Pseudomonadati</taxon>
        <taxon>Pseudomonadota</taxon>
        <taxon>Betaproteobacteria</taxon>
        <taxon>Burkholderiales</taxon>
        <taxon>Comamonadaceae</taxon>
        <taxon>Paracidovorax</taxon>
    </lineage>
</organism>
<keyword evidence="6" id="KW-0472">Membrane</keyword>
<evidence type="ECO:0000313" key="8">
    <source>
        <dbReference type="EMBL" id="KAF1020938.1"/>
    </source>
</evidence>
<keyword evidence="7" id="KW-0998">Cell outer membrane</keyword>
<dbReference type="Proteomes" id="UP000461670">
    <property type="component" value="Unassembled WGS sequence"/>
</dbReference>
<sequence length="461" mass="50187">MSMRLLSPRLRDLAAAACLALGTHASHALDLREAHALAIAHDPTLRAAVHEREAAQALRDMGRAGLLPQLSYSYSRGRNDSTVRQDTTLGEVRSERRYDNYASTLQLEQPLLDRAAWARYQLGQSQADAGLARYRAQFQALAQRLLQAYTAALLARDRDTLAQRQVQAIDALLRQNQRLRALGEGTATDVLETEASLAAAQAERIEAADTLALALRELEAIVGQPVAAHALPALAETAQAQTLPLDWPDAEGWQQQALAANPQLQAQRLAVDAAGHEIARQQAGHWPRVSLYASHRRTDSDSENTYGQNYRTNTVGVRLTVPLYAGGGIAAQARQAAQSQAQAAAELDALAQQVSQDIARAWRRTSSAQAVIAARGQAVRHADEQVRATRLSVRGGERVNTDVLAAERQLHHARVQLAEARYTYLQAWLDLHLASGQFEPAHLDALDRQWAGAPAPASVQP</sequence>
<evidence type="ECO:0000256" key="7">
    <source>
        <dbReference type="ARBA" id="ARBA00023237"/>
    </source>
</evidence>
<evidence type="ECO:0000256" key="2">
    <source>
        <dbReference type="ARBA" id="ARBA00007613"/>
    </source>
</evidence>
<gene>
    <name evidence="8" type="primary">tolC_1</name>
    <name evidence="8" type="ORF">GAK30_02217</name>
</gene>
<dbReference type="GO" id="GO:0009279">
    <property type="term" value="C:cell outer membrane"/>
    <property type="evidence" value="ECO:0007669"/>
    <property type="project" value="UniProtKB-SubCell"/>
</dbReference>
<dbReference type="InterPro" id="IPR010130">
    <property type="entry name" value="T1SS_OMP_TolC"/>
</dbReference>
<evidence type="ECO:0000313" key="9">
    <source>
        <dbReference type="Proteomes" id="UP000461670"/>
    </source>
</evidence>
<proteinExistence type="inferred from homology"/>
<accession>A0A7V8JQ99</accession>
<keyword evidence="5" id="KW-0812">Transmembrane</keyword>
<evidence type="ECO:0000256" key="4">
    <source>
        <dbReference type="ARBA" id="ARBA00022452"/>
    </source>
</evidence>
<evidence type="ECO:0000256" key="3">
    <source>
        <dbReference type="ARBA" id="ARBA00022448"/>
    </source>
</evidence>
<dbReference type="InterPro" id="IPR003423">
    <property type="entry name" value="OMP_efflux"/>
</dbReference>